<dbReference type="PANTHER" id="PTHR31528">
    <property type="entry name" value="4-AMINO-5-HYDROXYMETHYL-2-METHYLPYRIMIDINE PHOSPHATE SYNTHASE THI11-RELATED"/>
    <property type="match status" value="1"/>
</dbReference>
<proteinExistence type="predicted"/>
<accession>A0A6J7QL09</accession>
<dbReference type="InterPro" id="IPR027939">
    <property type="entry name" value="NMT1/THI5"/>
</dbReference>
<organism evidence="1">
    <name type="scientific">freshwater metagenome</name>
    <dbReference type="NCBI Taxonomy" id="449393"/>
    <lineage>
        <taxon>unclassified sequences</taxon>
        <taxon>metagenomes</taxon>
        <taxon>ecological metagenomes</taxon>
    </lineage>
</organism>
<dbReference type="PANTHER" id="PTHR31528:SF3">
    <property type="entry name" value="THIAMINE BIOSYNTHESIS PROTEIN HI_0357-RELATED"/>
    <property type="match status" value="1"/>
</dbReference>
<name>A0A6J7QL09_9ZZZZ</name>
<reference evidence="1" key="1">
    <citation type="submission" date="2020-05" db="EMBL/GenBank/DDBJ databases">
        <authorList>
            <person name="Chiriac C."/>
            <person name="Salcher M."/>
            <person name="Ghai R."/>
            <person name="Kavagutti S V."/>
        </authorList>
    </citation>
    <scope>NUCLEOTIDE SEQUENCE</scope>
</reference>
<protein>
    <submittedName>
        <fullName evidence="1">Unannotated protein</fullName>
    </submittedName>
</protein>
<dbReference type="PROSITE" id="PS51257">
    <property type="entry name" value="PROKAR_LIPOPROTEIN"/>
    <property type="match status" value="1"/>
</dbReference>
<dbReference type="AlphaFoldDB" id="A0A6J7QL09"/>
<sequence>MKRKALLALGAISMLALASCGSDSSSEEVTTDTVVTEDTMATTDTEAPSAAVSLADVCPETVIFQTDWNPESEHGFLYQLIGDGYTVDTKKVSVSGPLVAGGVDTGVKVEVRSGGPAIGYQQVTALLYSDPTIMLGFVSTDEAVSHSVDFPTKAVVAPYNINPQIIMWDPASHPDVKTIADLKTDKVKVRYFDGAAYMDYFTQTEILDKGQVDGSYDGQPASFIASGGKDAQQGFGTAEPYFYEKVLAEWKKPVAYQYIHDAGWTAYAQSLGGTPDSISKNADCLKKLVPVIQQAQIDYVNSPEETNAVILDAVAQINNGWAYDAGQAAASVEKQVSDKLVANSPDGTLGSFDLDRITKFIATATPVYTASGTKVKEGLTAEDLVTNEFIDATIAMK</sequence>
<evidence type="ECO:0000313" key="1">
    <source>
        <dbReference type="EMBL" id="CAB5017666.1"/>
    </source>
</evidence>
<gene>
    <name evidence="1" type="ORF">UFOPK4098_00670</name>
</gene>
<dbReference type="Gene3D" id="3.40.190.10">
    <property type="entry name" value="Periplasmic binding protein-like II"/>
    <property type="match status" value="2"/>
</dbReference>
<dbReference type="EMBL" id="CAFBPN010000026">
    <property type="protein sequence ID" value="CAB5017666.1"/>
    <property type="molecule type" value="Genomic_DNA"/>
</dbReference>
<dbReference type="GO" id="GO:0009228">
    <property type="term" value="P:thiamine biosynthetic process"/>
    <property type="evidence" value="ECO:0007669"/>
    <property type="project" value="InterPro"/>
</dbReference>